<dbReference type="GO" id="GO:0003700">
    <property type="term" value="F:DNA-binding transcription factor activity"/>
    <property type="evidence" value="ECO:0007669"/>
    <property type="project" value="TreeGrafter"/>
</dbReference>
<reference evidence="4 5" key="1">
    <citation type="submission" date="2018-07" db="EMBL/GenBank/DDBJ databases">
        <title>Genomic Encyclopedia of Type Strains, Phase IV (KMG-IV): sequencing the most valuable type-strain genomes for metagenomic binning, comparative biology and taxonomic classification.</title>
        <authorList>
            <person name="Goeker M."/>
        </authorList>
    </citation>
    <scope>NUCLEOTIDE SEQUENCE [LARGE SCALE GENOMIC DNA]</scope>
    <source>
        <strain evidence="4 5">DSM 44290</strain>
    </source>
</reference>
<proteinExistence type="predicted"/>
<dbReference type="Gene3D" id="1.10.357.10">
    <property type="entry name" value="Tetracycline Repressor, domain 2"/>
    <property type="match status" value="1"/>
</dbReference>
<dbReference type="InterPro" id="IPR036271">
    <property type="entry name" value="Tet_transcr_reg_TetR-rel_C_sf"/>
</dbReference>
<keyword evidence="5" id="KW-1185">Reference proteome</keyword>
<evidence type="ECO:0000259" key="3">
    <source>
        <dbReference type="PROSITE" id="PS50977"/>
    </source>
</evidence>
<dbReference type="PANTHER" id="PTHR30055">
    <property type="entry name" value="HTH-TYPE TRANSCRIPTIONAL REGULATOR RUTR"/>
    <property type="match status" value="1"/>
</dbReference>
<dbReference type="PROSITE" id="PS50977">
    <property type="entry name" value="HTH_TETR_2"/>
    <property type="match status" value="1"/>
</dbReference>
<dbReference type="STRING" id="1210086.GCA_001613105_06003"/>
<evidence type="ECO:0000256" key="1">
    <source>
        <dbReference type="ARBA" id="ARBA00023125"/>
    </source>
</evidence>
<dbReference type="PRINTS" id="PR00455">
    <property type="entry name" value="HTHTETR"/>
</dbReference>
<dbReference type="Gene3D" id="1.10.10.60">
    <property type="entry name" value="Homeodomain-like"/>
    <property type="match status" value="1"/>
</dbReference>
<dbReference type="SUPFAM" id="SSF48498">
    <property type="entry name" value="Tetracyclin repressor-like, C-terminal domain"/>
    <property type="match status" value="1"/>
</dbReference>
<dbReference type="InterPro" id="IPR009057">
    <property type="entry name" value="Homeodomain-like_sf"/>
</dbReference>
<keyword evidence="1 2" id="KW-0238">DNA-binding</keyword>
<feature type="domain" description="HTH tetR-type" evidence="3">
    <location>
        <begin position="13"/>
        <end position="73"/>
    </location>
</feature>
<dbReference type="SUPFAM" id="SSF46689">
    <property type="entry name" value="Homeodomain-like"/>
    <property type="match status" value="1"/>
</dbReference>
<organism evidence="4 5">
    <name type="scientific">Nocardia pseudobrasiliensis</name>
    <dbReference type="NCBI Taxonomy" id="45979"/>
    <lineage>
        <taxon>Bacteria</taxon>
        <taxon>Bacillati</taxon>
        <taxon>Actinomycetota</taxon>
        <taxon>Actinomycetes</taxon>
        <taxon>Mycobacteriales</taxon>
        <taxon>Nocardiaceae</taxon>
        <taxon>Nocardia</taxon>
    </lineage>
</organism>
<dbReference type="GO" id="GO:0000976">
    <property type="term" value="F:transcription cis-regulatory region binding"/>
    <property type="evidence" value="ECO:0007669"/>
    <property type="project" value="TreeGrafter"/>
</dbReference>
<feature type="DNA-binding region" description="H-T-H motif" evidence="2">
    <location>
        <begin position="36"/>
        <end position="55"/>
    </location>
</feature>
<dbReference type="PANTHER" id="PTHR30055:SF223">
    <property type="entry name" value="HTH-TYPE TRANSCRIPTIONAL REGULATOR UIDR"/>
    <property type="match status" value="1"/>
</dbReference>
<protein>
    <submittedName>
        <fullName evidence="4">TetR family transcriptional regulator</fullName>
    </submittedName>
</protein>
<comment type="caution">
    <text evidence="4">The sequence shown here is derived from an EMBL/GenBank/DDBJ whole genome shotgun (WGS) entry which is preliminary data.</text>
</comment>
<evidence type="ECO:0000256" key="2">
    <source>
        <dbReference type="PROSITE-ProRule" id="PRU00335"/>
    </source>
</evidence>
<dbReference type="EMBL" id="QQBC01000003">
    <property type="protein sequence ID" value="RDI66947.1"/>
    <property type="molecule type" value="Genomic_DNA"/>
</dbReference>
<dbReference type="InterPro" id="IPR050109">
    <property type="entry name" value="HTH-type_TetR-like_transc_reg"/>
</dbReference>
<gene>
    <name evidence="4" type="ORF">DFR76_10318</name>
</gene>
<dbReference type="AlphaFoldDB" id="A0A370I890"/>
<accession>A0A370I890</accession>
<evidence type="ECO:0000313" key="4">
    <source>
        <dbReference type="EMBL" id="RDI66947.1"/>
    </source>
</evidence>
<dbReference type="Pfam" id="PF00440">
    <property type="entry name" value="TetR_N"/>
    <property type="match status" value="1"/>
</dbReference>
<evidence type="ECO:0000313" key="5">
    <source>
        <dbReference type="Proteomes" id="UP000254869"/>
    </source>
</evidence>
<dbReference type="RefSeq" id="WP_068004935.1">
    <property type="nucleotide sequence ID" value="NZ_QQBC01000003.1"/>
</dbReference>
<dbReference type="InterPro" id="IPR001647">
    <property type="entry name" value="HTH_TetR"/>
</dbReference>
<name>A0A370I890_9NOCA</name>
<sequence>MESDTSSLTRTQRARRDDIVAAAIAVIDNEGFAAASVDRIARQAGAIKGTVLYHFKTKDAICEAVVTALYAEGAAFKARHAQNTGPASERLARSLRSNLEFICTHATHVRAVQRIIENAPHHRDRIPDLVEPLSHLLAEGQRSGEFARFDPLIVAAAIRAIIDASAYYLANSDDVDIDHIFSEVVQFIQRATAVAHVSRKEKQ</sequence>
<dbReference type="Proteomes" id="UP000254869">
    <property type="component" value="Unassembled WGS sequence"/>
</dbReference>